<reference evidence="1" key="1">
    <citation type="journal article" date="2007" name="BMC Genomics">
        <title>The complete mitochondrial genome of Pseudocellus pearsei (Chelicerata: Ricinulei) and a comparison of mitochondrial gene rearrangements in Arachnida.</title>
        <authorList>
            <person name="Fahrein K."/>
            <person name="Talarico G."/>
            <person name="Braband A."/>
            <person name="Podsiadlowski L."/>
        </authorList>
    </citation>
    <scope>NUCLEOTIDE SEQUENCE</scope>
</reference>
<name>A9LI75_9ARAC</name>
<geneLocation type="mitochondrion" evidence="1"/>
<protein>
    <submittedName>
        <fullName evidence="1">ATP synthase F0 subunit 8</fullName>
    </submittedName>
</protein>
<dbReference type="EMBL" id="EU024483">
    <property type="protein sequence ID" value="ABS71906.1"/>
    <property type="molecule type" value="Genomic_DNA"/>
</dbReference>
<keyword evidence="1" id="KW-0496">Mitochondrion</keyword>
<dbReference type="CTD" id="4509"/>
<dbReference type="RefSeq" id="YP_001552168.1">
    <property type="nucleotide sequence ID" value="NC_009985.1"/>
</dbReference>
<organism evidence="1">
    <name type="scientific">Pseudocellus pearsei</name>
    <dbReference type="NCBI Taxonomy" id="58148"/>
    <lineage>
        <taxon>Eukaryota</taxon>
        <taxon>Metazoa</taxon>
        <taxon>Ecdysozoa</taxon>
        <taxon>Arthropoda</taxon>
        <taxon>Chelicerata</taxon>
        <taxon>Arachnida</taxon>
        <taxon>Ricinulei</taxon>
        <taxon>Ricinoididae</taxon>
        <taxon>Pseudocellus</taxon>
    </lineage>
</organism>
<gene>
    <name evidence="1" type="primary">atp8</name>
</gene>
<evidence type="ECO:0000313" key="1">
    <source>
        <dbReference type="EMBL" id="ABS71906.1"/>
    </source>
</evidence>
<dbReference type="GeneID" id="5740957"/>
<proteinExistence type="predicted"/>
<accession>A9LI75</accession>
<dbReference type="AlphaFoldDB" id="A9LI75"/>
<sequence>MPQISPMNWILISFSSLLFLMMISPTLWNQAKHSSTKTPKQKMTNQHWKW</sequence>